<dbReference type="EMBL" id="JACHGN010000016">
    <property type="protein sequence ID" value="MBB5137157.1"/>
    <property type="molecule type" value="Genomic_DNA"/>
</dbReference>
<evidence type="ECO:0000313" key="2">
    <source>
        <dbReference type="EMBL" id="MBB5137157.1"/>
    </source>
</evidence>
<organism evidence="2 3">
    <name type="scientific">Thermocatellispora tengchongensis</name>
    <dbReference type="NCBI Taxonomy" id="1073253"/>
    <lineage>
        <taxon>Bacteria</taxon>
        <taxon>Bacillati</taxon>
        <taxon>Actinomycetota</taxon>
        <taxon>Actinomycetes</taxon>
        <taxon>Streptosporangiales</taxon>
        <taxon>Streptosporangiaceae</taxon>
        <taxon>Thermocatellispora</taxon>
    </lineage>
</organism>
<accession>A0A840PJ85</accession>
<evidence type="ECO:0000256" key="1">
    <source>
        <dbReference type="SAM" id="MobiDB-lite"/>
    </source>
</evidence>
<evidence type="ECO:0000313" key="3">
    <source>
        <dbReference type="Proteomes" id="UP000578449"/>
    </source>
</evidence>
<proteinExistence type="predicted"/>
<feature type="region of interest" description="Disordered" evidence="1">
    <location>
        <begin position="1"/>
        <end position="38"/>
    </location>
</feature>
<name>A0A840PJ85_9ACTN</name>
<sequence length="38" mass="3862">MLPSPGAMPAEVGNHTGRLPDTPTPCTPGTYGVRGTPK</sequence>
<dbReference type="AlphaFoldDB" id="A0A840PJ85"/>
<protein>
    <submittedName>
        <fullName evidence="2">Uncharacterized protein</fullName>
    </submittedName>
</protein>
<comment type="caution">
    <text evidence="2">The sequence shown here is derived from an EMBL/GenBank/DDBJ whole genome shotgun (WGS) entry which is preliminary data.</text>
</comment>
<keyword evidence="3" id="KW-1185">Reference proteome</keyword>
<reference evidence="2 3" key="1">
    <citation type="submission" date="2020-08" db="EMBL/GenBank/DDBJ databases">
        <title>Genomic Encyclopedia of Type Strains, Phase IV (KMG-IV): sequencing the most valuable type-strain genomes for metagenomic binning, comparative biology and taxonomic classification.</title>
        <authorList>
            <person name="Goeker M."/>
        </authorList>
    </citation>
    <scope>NUCLEOTIDE SEQUENCE [LARGE SCALE GENOMIC DNA]</scope>
    <source>
        <strain evidence="2 3">DSM 45615</strain>
    </source>
</reference>
<gene>
    <name evidence="2" type="ORF">HNP84_006909</name>
</gene>
<dbReference type="Proteomes" id="UP000578449">
    <property type="component" value="Unassembled WGS sequence"/>
</dbReference>